<organism evidence="3 4">
    <name type="scientific">Neoarthrinium moseri</name>
    <dbReference type="NCBI Taxonomy" id="1658444"/>
    <lineage>
        <taxon>Eukaryota</taxon>
        <taxon>Fungi</taxon>
        <taxon>Dikarya</taxon>
        <taxon>Ascomycota</taxon>
        <taxon>Pezizomycotina</taxon>
        <taxon>Sordariomycetes</taxon>
        <taxon>Xylariomycetidae</taxon>
        <taxon>Amphisphaeriales</taxon>
        <taxon>Apiosporaceae</taxon>
        <taxon>Neoarthrinium</taxon>
    </lineage>
</organism>
<reference evidence="3" key="1">
    <citation type="submission" date="2021-03" db="EMBL/GenBank/DDBJ databases">
        <title>Revisited historic fungal species revealed as producer of novel bioactive compounds through whole genome sequencing and comparative genomics.</title>
        <authorList>
            <person name="Vignolle G.A."/>
            <person name="Hochenegger N."/>
            <person name="Mach R.L."/>
            <person name="Mach-Aigner A.R."/>
            <person name="Javad Rahimi M."/>
            <person name="Salim K.A."/>
            <person name="Chan C.M."/>
            <person name="Lim L.B.L."/>
            <person name="Cai F."/>
            <person name="Druzhinina I.S."/>
            <person name="U'Ren J.M."/>
            <person name="Derntl C."/>
        </authorList>
    </citation>
    <scope>NUCLEOTIDE SEQUENCE</scope>
    <source>
        <strain evidence="3">TUCIM 5799</strain>
    </source>
</reference>
<dbReference type="InterPro" id="IPR035979">
    <property type="entry name" value="RBD_domain_sf"/>
</dbReference>
<accession>A0A9Q0AVP1</accession>
<keyword evidence="4" id="KW-1185">Reference proteome</keyword>
<dbReference type="InterPro" id="IPR048519">
    <property type="entry name" value="Gfd2/YDR514C-like_C"/>
</dbReference>
<evidence type="ECO:0000313" key="3">
    <source>
        <dbReference type="EMBL" id="KAI1880396.1"/>
    </source>
</evidence>
<sequence length="785" mass="88169">MKPLKKPLRRLRAALHSRKSKDNDKAVVTNAGKRFTRPEKHAAAVQKLLRQEICSLNDLIEARDDYAFVAFDAEFLQETDTATEIGVALLPRLKPLSISKQPGQDRLTLDQFADCFDVQSHSMKIKSRYFQRVQQVAELPRGSARESFWFGIEKYVALGILKKQIYQTIDQYQDSVPDKKLVLIGYDMTRDMEVIMAEFPGLARYFSKWLDVRTLFKSTAENLIPHTTPGVKLALHLFDYDQTASQRLGLLKRDNSRSIYRWKYDNAGNDAVRTLALIHGLLLPENLDKLQFRMLRPEGIYMVPGESWPDWSRHSHVARISANHIPHADSTSVWTLQLFEIAQAVEKHGAVAVGRFQDENTKPGTNVSFWAAFKDLGSLQRFIQEKDSLCNTMGQTIQITEMPSPQYGHQHLPDSGVSTQPGVGFLPRYMDASENDQACLPSPPMSIPLISPVPLELPRGPTQSPIRFQPARTAKCRSNRARVAKRLVIAAQNDMDGATTVIQVLGLGNNIKTGHLHEAFRDCEGYISAIISGLTKNLRPRGFVTFKDIPSSRAAYLQMRYLTLSFEPNPNIVELTYVNPSKVPPQSKAKVKRKPAISDVSELPSHRANSDLSPSYECNSLLPPIEAESRERAPEHIPDGSLQLAIRTKVNDLPRTIQYPVPQITTQHAENANHPTQYDEDDSLNEVMGEIGAKQHKDKFSLAGKYQRCSSLPAADHQLLIPRSWSTPLRQDSVRIGLSLSFGRISPSVRSRLASTLLDKGACNEDLTEAHNHVRLGSKELDEVD</sequence>
<evidence type="ECO:0000256" key="1">
    <source>
        <dbReference type="SAM" id="MobiDB-lite"/>
    </source>
</evidence>
<dbReference type="Pfam" id="PF21762">
    <property type="entry name" value="DEDDh_C"/>
    <property type="match status" value="1"/>
</dbReference>
<comment type="caution">
    <text evidence="3">The sequence shown here is derived from an EMBL/GenBank/DDBJ whole genome shotgun (WGS) entry which is preliminary data.</text>
</comment>
<dbReference type="EMBL" id="JAFIMR010000003">
    <property type="protein sequence ID" value="KAI1880396.1"/>
    <property type="molecule type" value="Genomic_DNA"/>
</dbReference>
<evidence type="ECO:0000313" key="4">
    <source>
        <dbReference type="Proteomes" id="UP000829685"/>
    </source>
</evidence>
<dbReference type="SUPFAM" id="SSF54928">
    <property type="entry name" value="RNA-binding domain, RBD"/>
    <property type="match status" value="1"/>
</dbReference>
<dbReference type="GO" id="GO:0003676">
    <property type="term" value="F:nucleic acid binding"/>
    <property type="evidence" value="ECO:0007669"/>
    <property type="project" value="InterPro"/>
</dbReference>
<dbReference type="AlphaFoldDB" id="A0A9Q0AVP1"/>
<feature type="domain" description="Gfd2/YDR514C-like C-terminal" evidence="2">
    <location>
        <begin position="68"/>
        <end position="278"/>
    </location>
</feature>
<proteinExistence type="predicted"/>
<evidence type="ECO:0000259" key="2">
    <source>
        <dbReference type="Pfam" id="PF21762"/>
    </source>
</evidence>
<gene>
    <name evidence="3" type="ORF">JX265_002017</name>
</gene>
<name>A0A9Q0AVP1_9PEZI</name>
<feature type="region of interest" description="Disordered" evidence="1">
    <location>
        <begin position="583"/>
        <end position="619"/>
    </location>
</feature>
<protein>
    <recommendedName>
        <fullName evidence="2">Gfd2/YDR514C-like C-terminal domain-containing protein</fullName>
    </recommendedName>
</protein>
<dbReference type="Proteomes" id="UP000829685">
    <property type="component" value="Unassembled WGS sequence"/>
</dbReference>